<feature type="short sequence motif" description="Gly-cisPro motif, important for rejection of L-amino acids" evidence="2">
    <location>
        <begin position="138"/>
        <end position="139"/>
    </location>
</feature>
<comment type="subcellular location">
    <subcellularLocation>
        <location evidence="2">Cytoplasm</location>
    </subcellularLocation>
</comment>
<keyword evidence="2" id="KW-0378">Hydrolase</keyword>
<comment type="caution">
    <text evidence="3">The sequence shown here is derived from an EMBL/GenBank/DDBJ whole genome shotgun (WGS) entry which is preliminary data.</text>
</comment>
<dbReference type="GO" id="GO:0019478">
    <property type="term" value="P:D-amino acid catabolic process"/>
    <property type="evidence" value="ECO:0007669"/>
    <property type="project" value="UniProtKB-UniRule"/>
</dbReference>
<dbReference type="Gene3D" id="3.50.80.10">
    <property type="entry name" value="D-tyrosyl-tRNA(Tyr) deacylase"/>
    <property type="match status" value="1"/>
</dbReference>
<dbReference type="InterPro" id="IPR023509">
    <property type="entry name" value="DTD-like_sf"/>
</dbReference>
<sequence length="150" mass="16713">MRVVIQRVSHASVTIDGHCKSAIQKGMMILVGIEETDSREDIDWLCKKIVNLRIFDDENGVMNKSILEDEGNILVISQFTLHASTKKGNRPSYIKAAKPEISIPLYEQFCKDLSCALGKEVKTGEFGADMKVELLNDGPVTICIDTKNKE</sequence>
<dbReference type="GO" id="GO:0005737">
    <property type="term" value="C:cytoplasm"/>
    <property type="evidence" value="ECO:0007669"/>
    <property type="project" value="UniProtKB-SubCell"/>
</dbReference>
<dbReference type="CDD" id="cd00563">
    <property type="entry name" value="Dtyr_deacylase"/>
    <property type="match status" value="1"/>
</dbReference>
<dbReference type="GO" id="GO:0106026">
    <property type="term" value="F:Gly-tRNA(Ala) deacylase activity"/>
    <property type="evidence" value="ECO:0007669"/>
    <property type="project" value="UniProtKB-UniRule"/>
</dbReference>
<comment type="function">
    <text evidence="2">An aminoacyl-tRNA editing enzyme that deacylates mischarged D-aminoacyl-tRNAs. Also deacylates mischarged glycyl-tRNA(Ala), protecting cells against glycine mischarging by AlaRS. Acts via tRNA-based rather than protein-based catalysis; rejects L-amino acids rather than detecting D-amino acids in the active site. By recycling D-aminoacyl-tRNA to D-amino acids and free tRNA molecules, this enzyme counteracts the toxicity associated with the formation of D-aminoacyl-tRNA entities in vivo and helps enforce protein L-homochirality.</text>
</comment>
<evidence type="ECO:0000313" key="4">
    <source>
        <dbReference type="Proteomes" id="UP000003879"/>
    </source>
</evidence>
<dbReference type="GO" id="GO:0051500">
    <property type="term" value="F:D-tyrosyl-tRNA(Tyr) deacylase activity"/>
    <property type="evidence" value="ECO:0007669"/>
    <property type="project" value="TreeGrafter"/>
</dbReference>
<dbReference type="GO" id="GO:0000049">
    <property type="term" value="F:tRNA binding"/>
    <property type="evidence" value="ECO:0007669"/>
    <property type="project" value="UniProtKB-UniRule"/>
</dbReference>
<dbReference type="HAMAP" id="MF_00518">
    <property type="entry name" value="Deacylase_Dtd"/>
    <property type="match status" value="1"/>
</dbReference>
<dbReference type="SUPFAM" id="SSF69500">
    <property type="entry name" value="DTD-like"/>
    <property type="match status" value="1"/>
</dbReference>
<dbReference type="EC" id="3.1.1.-" evidence="2"/>
<gene>
    <name evidence="2" type="primary">dtd</name>
    <name evidence="3" type="ORF">HMPREF1056_00167</name>
</gene>
<accession>A0A0E2B6Z7</accession>
<organism evidence="3 4">
    <name type="scientific">Bacteroides fragilis CL07T12C05</name>
    <dbReference type="NCBI Taxonomy" id="997883"/>
    <lineage>
        <taxon>Bacteria</taxon>
        <taxon>Pseudomonadati</taxon>
        <taxon>Bacteroidota</taxon>
        <taxon>Bacteroidia</taxon>
        <taxon>Bacteroidales</taxon>
        <taxon>Bacteroidaceae</taxon>
        <taxon>Bacteroides</taxon>
    </lineage>
</organism>
<evidence type="ECO:0000256" key="1">
    <source>
        <dbReference type="ARBA" id="ARBA00009673"/>
    </source>
</evidence>
<dbReference type="PANTHER" id="PTHR10472:SF5">
    <property type="entry name" value="D-AMINOACYL-TRNA DEACYLASE 1"/>
    <property type="match status" value="1"/>
</dbReference>
<comment type="subunit">
    <text evidence="2">Homodimer.</text>
</comment>
<comment type="similarity">
    <text evidence="1 2">Belongs to the DTD family.</text>
</comment>
<reference evidence="3 4" key="1">
    <citation type="submission" date="2012-02" db="EMBL/GenBank/DDBJ databases">
        <title>The Genome Sequence of Bacteroides fragilis CL07T12C05.</title>
        <authorList>
            <consortium name="The Broad Institute Genome Sequencing Platform"/>
            <person name="Earl A."/>
            <person name="Ward D."/>
            <person name="Feldgarden M."/>
            <person name="Gevers D."/>
            <person name="Zitomersky N.L."/>
            <person name="Coyne M.J."/>
            <person name="Comstock L.E."/>
            <person name="Young S.K."/>
            <person name="Zeng Q."/>
            <person name="Gargeya S."/>
            <person name="Fitzgerald M."/>
            <person name="Haas B."/>
            <person name="Abouelleil A."/>
            <person name="Alvarado L."/>
            <person name="Arachchi H.M."/>
            <person name="Berlin A."/>
            <person name="Chapman S.B."/>
            <person name="Gearin G."/>
            <person name="Goldberg J."/>
            <person name="Griggs A."/>
            <person name="Gujja S."/>
            <person name="Hansen M."/>
            <person name="Heiman D."/>
            <person name="Howarth C."/>
            <person name="Larimer J."/>
            <person name="Lui A."/>
            <person name="MacDonald P.J.P."/>
            <person name="McCowen C."/>
            <person name="Montmayeur A."/>
            <person name="Murphy C."/>
            <person name="Neiman D."/>
            <person name="Pearson M."/>
            <person name="Priest M."/>
            <person name="Roberts A."/>
            <person name="Saif S."/>
            <person name="Shea T."/>
            <person name="Sisk P."/>
            <person name="Stolte C."/>
            <person name="Sykes S."/>
            <person name="Wortman J."/>
            <person name="Nusbaum C."/>
            <person name="Birren B."/>
        </authorList>
    </citation>
    <scope>NUCLEOTIDE SEQUENCE [LARGE SCALE GENOMIC DNA]</scope>
    <source>
        <strain evidence="3 4">CL07T12C05</strain>
    </source>
</reference>
<dbReference type="FunFam" id="3.50.80.10:FF:000001">
    <property type="entry name" value="D-aminoacyl-tRNA deacylase"/>
    <property type="match status" value="1"/>
</dbReference>
<dbReference type="PANTHER" id="PTHR10472">
    <property type="entry name" value="D-TYROSYL-TRNA TYR DEACYLASE"/>
    <property type="match status" value="1"/>
</dbReference>
<comment type="catalytic activity">
    <reaction evidence="2">
        <text>a D-aminoacyl-tRNA + H2O = a tRNA + a D-alpha-amino acid + H(+)</text>
        <dbReference type="Rhea" id="RHEA:13953"/>
        <dbReference type="Rhea" id="RHEA-COMP:10123"/>
        <dbReference type="Rhea" id="RHEA-COMP:10124"/>
        <dbReference type="ChEBI" id="CHEBI:15377"/>
        <dbReference type="ChEBI" id="CHEBI:15378"/>
        <dbReference type="ChEBI" id="CHEBI:59871"/>
        <dbReference type="ChEBI" id="CHEBI:78442"/>
        <dbReference type="ChEBI" id="CHEBI:79333"/>
        <dbReference type="EC" id="3.1.1.96"/>
    </reaction>
</comment>
<evidence type="ECO:0000313" key="3">
    <source>
        <dbReference type="EMBL" id="EIZ00019.1"/>
    </source>
</evidence>
<dbReference type="SMR" id="A0A0E2B6Z7"/>
<comment type="domain">
    <text evidence="2">A Gly-cisPro motif from one monomer fits into the active site of the other monomer to allow specific chiral rejection of L-amino acids.</text>
</comment>
<proteinExistence type="inferred from homology"/>
<keyword evidence="2" id="KW-0820">tRNA-binding</keyword>
<comment type="catalytic activity">
    <reaction evidence="2">
        <text>glycyl-tRNA(Ala) + H2O = tRNA(Ala) + glycine + H(+)</text>
        <dbReference type="Rhea" id="RHEA:53744"/>
        <dbReference type="Rhea" id="RHEA-COMP:9657"/>
        <dbReference type="Rhea" id="RHEA-COMP:13640"/>
        <dbReference type="ChEBI" id="CHEBI:15377"/>
        <dbReference type="ChEBI" id="CHEBI:15378"/>
        <dbReference type="ChEBI" id="CHEBI:57305"/>
        <dbReference type="ChEBI" id="CHEBI:78442"/>
        <dbReference type="ChEBI" id="CHEBI:78522"/>
    </reaction>
</comment>
<dbReference type="HOGENOM" id="CLU_076901_1_0_10"/>
<protein>
    <recommendedName>
        <fullName evidence="2">D-aminoacyl-tRNA deacylase</fullName>
        <shortName evidence="2">DTD</shortName>
        <ecNumber evidence="2">3.1.1.96</ecNumber>
    </recommendedName>
    <alternativeName>
        <fullName evidence="2">Gly-tRNA(Ala) deacylase</fullName>
        <ecNumber evidence="2">3.1.1.-</ecNumber>
    </alternativeName>
</protein>
<dbReference type="Pfam" id="PF02580">
    <property type="entry name" value="Tyr_Deacylase"/>
    <property type="match status" value="1"/>
</dbReference>
<dbReference type="AlphaFoldDB" id="A0A0E2B6Z7"/>
<dbReference type="EC" id="3.1.1.96" evidence="2"/>
<name>A0A0E2B6Z7_BACFG</name>
<dbReference type="GO" id="GO:0043908">
    <property type="term" value="F:Ser(Gly)-tRNA(Ala) hydrolase activity"/>
    <property type="evidence" value="ECO:0007669"/>
    <property type="project" value="UniProtKB-UniRule"/>
</dbReference>
<dbReference type="RefSeq" id="WP_005796976.1">
    <property type="nucleotide sequence ID" value="NZ_JH724215.1"/>
</dbReference>
<dbReference type="Proteomes" id="UP000003879">
    <property type="component" value="Unassembled WGS sequence"/>
</dbReference>
<dbReference type="InterPro" id="IPR003732">
    <property type="entry name" value="Daa-tRNA_deacyls_DTD"/>
</dbReference>
<evidence type="ECO:0000256" key="2">
    <source>
        <dbReference type="HAMAP-Rule" id="MF_00518"/>
    </source>
</evidence>
<dbReference type="NCBIfam" id="TIGR00256">
    <property type="entry name" value="D-aminoacyl-tRNA deacylase"/>
    <property type="match status" value="1"/>
</dbReference>
<dbReference type="EMBL" id="AGXN01000003">
    <property type="protein sequence ID" value="EIZ00019.1"/>
    <property type="molecule type" value="Genomic_DNA"/>
</dbReference>
<keyword evidence="2" id="KW-0694">RNA-binding</keyword>
<dbReference type="PATRIC" id="fig|997883.3.peg.175"/>
<keyword evidence="2" id="KW-0963">Cytoplasm</keyword>